<sequence>MDACKPILTPVEERLKLVKDGSGDLVNATNFKRLIRSLRFLTATRPDIVYRVRILDIQIAIRPMMLKREKSTLGYVFHLGSEAFSWSSKK</sequence>
<name>A0AAV8SF47_9ROSI</name>
<accession>A0AAV8SF47</accession>
<comment type="caution">
    <text evidence="1">The sequence shown here is derived from an EMBL/GenBank/DDBJ whole genome shotgun (WGS) entry which is preliminary data.</text>
</comment>
<gene>
    <name evidence="1" type="ORF">K2173_015812</name>
</gene>
<evidence type="ECO:0000313" key="2">
    <source>
        <dbReference type="Proteomes" id="UP001159364"/>
    </source>
</evidence>
<dbReference type="AlphaFoldDB" id="A0AAV8SF47"/>
<reference evidence="1 2" key="1">
    <citation type="submission" date="2021-09" db="EMBL/GenBank/DDBJ databases">
        <title>Genomic insights and catalytic innovation underlie evolution of tropane alkaloids biosynthesis.</title>
        <authorList>
            <person name="Wang Y.-J."/>
            <person name="Tian T."/>
            <person name="Huang J.-P."/>
            <person name="Huang S.-X."/>
        </authorList>
    </citation>
    <scope>NUCLEOTIDE SEQUENCE [LARGE SCALE GENOMIC DNA]</scope>
    <source>
        <strain evidence="1">KIB-2018</strain>
        <tissue evidence="1">Leaf</tissue>
    </source>
</reference>
<dbReference type="EMBL" id="JAIWQS010000011">
    <property type="protein sequence ID" value="KAJ8750631.1"/>
    <property type="molecule type" value="Genomic_DNA"/>
</dbReference>
<evidence type="ECO:0000313" key="1">
    <source>
        <dbReference type="EMBL" id="KAJ8750631.1"/>
    </source>
</evidence>
<proteinExistence type="predicted"/>
<organism evidence="1 2">
    <name type="scientific">Erythroxylum novogranatense</name>
    <dbReference type="NCBI Taxonomy" id="1862640"/>
    <lineage>
        <taxon>Eukaryota</taxon>
        <taxon>Viridiplantae</taxon>
        <taxon>Streptophyta</taxon>
        <taxon>Embryophyta</taxon>
        <taxon>Tracheophyta</taxon>
        <taxon>Spermatophyta</taxon>
        <taxon>Magnoliopsida</taxon>
        <taxon>eudicotyledons</taxon>
        <taxon>Gunneridae</taxon>
        <taxon>Pentapetalae</taxon>
        <taxon>rosids</taxon>
        <taxon>fabids</taxon>
        <taxon>Malpighiales</taxon>
        <taxon>Erythroxylaceae</taxon>
        <taxon>Erythroxylum</taxon>
    </lineage>
</organism>
<protein>
    <submittedName>
        <fullName evidence="1">Uncharacterized protein</fullName>
    </submittedName>
</protein>
<keyword evidence="2" id="KW-1185">Reference proteome</keyword>
<dbReference type="Proteomes" id="UP001159364">
    <property type="component" value="Linkage Group LG11"/>
</dbReference>